<feature type="binding site" evidence="1">
    <location>
        <position position="227"/>
    </location>
    <ligand>
        <name>ATP</name>
        <dbReference type="ChEBI" id="CHEBI:30616"/>
    </ligand>
</feature>
<dbReference type="InterPro" id="IPR040198">
    <property type="entry name" value="Fido_containing"/>
</dbReference>
<evidence type="ECO:0000313" key="6">
    <source>
        <dbReference type="Proteomes" id="UP000537775"/>
    </source>
</evidence>
<evidence type="ECO:0000256" key="3">
    <source>
        <dbReference type="PIRSR" id="PIRSR640198-2"/>
    </source>
</evidence>
<feature type="binding site" evidence="1">
    <location>
        <begin position="232"/>
        <end position="238"/>
    </location>
    <ligand>
        <name>ATP</name>
        <dbReference type="ChEBI" id="CHEBI:30616"/>
    </ligand>
</feature>
<dbReference type="Proteomes" id="UP000537775">
    <property type="component" value="Unassembled WGS sequence"/>
</dbReference>
<dbReference type="InterPro" id="IPR036597">
    <property type="entry name" value="Fido-like_dom_sf"/>
</dbReference>
<feature type="binding site" evidence="1">
    <location>
        <position position="91"/>
    </location>
    <ligand>
        <name>ATP</name>
        <dbReference type="ChEBI" id="CHEBI:30616"/>
    </ligand>
</feature>
<keyword evidence="6" id="KW-1185">Reference proteome</keyword>
<feature type="domain" description="Fido" evidence="4">
    <location>
        <begin position="138"/>
        <end position="291"/>
    </location>
</feature>
<dbReference type="Gene3D" id="1.10.3290.10">
    <property type="entry name" value="Fido-like domain"/>
    <property type="match status" value="1"/>
</dbReference>
<evidence type="ECO:0000313" key="5">
    <source>
        <dbReference type="EMBL" id="MBB6390176.1"/>
    </source>
</evidence>
<dbReference type="InterPro" id="IPR003812">
    <property type="entry name" value="Fido"/>
</dbReference>
<dbReference type="SUPFAM" id="SSF140931">
    <property type="entry name" value="Fic-like"/>
    <property type="match status" value="1"/>
</dbReference>
<feature type="active site" evidence="2">
    <location>
        <position position="227"/>
    </location>
</feature>
<reference evidence="5 6" key="1">
    <citation type="submission" date="2020-08" db="EMBL/GenBank/DDBJ databases">
        <title>Sequencing the genomes of 1000 actinobacteria strains.</title>
        <authorList>
            <person name="Klenk H.-P."/>
        </authorList>
    </citation>
    <scope>NUCLEOTIDE SEQUENCE [LARGE SCALE GENOMIC DNA]</scope>
    <source>
        <strain evidence="5 6">DSM 12511</strain>
    </source>
</reference>
<evidence type="ECO:0000256" key="2">
    <source>
        <dbReference type="PIRSR" id="PIRSR640198-1"/>
    </source>
</evidence>
<dbReference type="PIRSF" id="PIRSF038925">
    <property type="entry name" value="AMP-prot_trans"/>
    <property type="match status" value="1"/>
</dbReference>
<dbReference type="Pfam" id="PF02661">
    <property type="entry name" value="Fic"/>
    <property type="match status" value="1"/>
</dbReference>
<dbReference type="RefSeq" id="WP_184749425.1">
    <property type="nucleotide sequence ID" value="NZ_BAAAJR010000003.1"/>
</dbReference>
<dbReference type="PANTHER" id="PTHR13504:SF38">
    <property type="entry name" value="FIDO DOMAIN-CONTAINING PROTEIN"/>
    <property type="match status" value="1"/>
</dbReference>
<comment type="caution">
    <text evidence="5">The sequence shown here is derived from an EMBL/GenBank/DDBJ whole genome shotgun (WGS) entry which is preliminary data.</text>
</comment>
<feature type="binding site" evidence="3">
    <location>
        <begin position="231"/>
        <end position="238"/>
    </location>
    <ligand>
        <name>ATP</name>
        <dbReference type="ChEBI" id="CHEBI:30616"/>
    </ligand>
</feature>
<dbReference type="EMBL" id="JACHML010000001">
    <property type="protein sequence ID" value="MBB6390176.1"/>
    <property type="molecule type" value="Genomic_DNA"/>
</dbReference>
<dbReference type="Pfam" id="PF13784">
    <property type="entry name" value="Fic_N"/>
    <property type="match status" value="1"/>
</dbReference>
<feature type="binding site" evidence="1">
    <location>
        <position position="269"/>
    </location>
    <ligand>
        <name>ATP</name>
        <dbReference type="ChEBI" id="CHEBI:30616"/>
    </ligand>
</feature>
<protein>
    <submittedName>
        <fullName evidence="5">Fic family protein</fullName>
    </submittedName>
</protein>
<dbReference type="SUPFAM" id="SSF46785">
    <property type="entry name" value="Winged helix' DNA-binding domain"/>
    <property type="match status" value="1"/>
</dbReference>
<dbReference type="InterPro" id="IPR036390">
    <property type="entry name" value="WH_DNA-bd_sf"/>
</dbReference>
<dbReference type="InterPro" id="IPR026287">
    <property type="entry name" value="SoFic-like"/>
</dbReference>
<accession>A0A7X0FND8</accession>
<dbReference type="GO" id="GO:0005524">
    <property type="term" value="F:ATP binding"/>
    <property type="evidence" value="ECO:0007669"/>
    <property type="project" value="UniProtKB-KW"/>
</dbReference>
<keyword evidence="1" id="KW-0067">ATP-binding</keyword>
<proteinExistence type="predicted"/>
<evidence type="ECO:0000256" key="1">
    <source>
        <dbReference type="PIRSR" id="PIRSR038925-1"/>
    </source>
</evidence>
<keyword evidence="1" id="KW-0547">Nucleotide-binding</keyword>
<evidence type="ECO:0000259" key="4">
    <source>
        <dbReference type="PROSITE" id="PS51459"/>
    </source>
</evidence>
<sequence length="414" mass="45098">MEIERSAHSPIGSLVPISGIDGRFNRPFEHVAFVTDPLGQEPTLAGETWHAVAAASRALARLDQASRQVPNPRMFLRPTLRREAQSTSALEGTFAPLEQVLASDATDAPSRSKELAEVLNYVEAATLAYDAIEQGRPLNVGLLETVHRILVRGTDADTDQAGRIRTTQVSIGSPTGAIEDARFVPMPAGTSLNVAVQDLTNWVRTAPGPRDPIVAAAMAHYQFETLHPFNDGNGRIGRLMMVLQLMGDGLVTEPLLSVSPWFEARRTQYQDHLATVSAEGKWDQWIRFFAEGVTSSADDVARRVDRMLAVQSRYVQILQDANARGVIRDIVDALISDQVITVAMMSERFGKTPQAVSPAIAKLIELGILSGPYGNYGRQYIADDIFLAVTSPVGRVPDRDTPLRSEVPTNPSAL</sequence>
<dbReference type="PANTHER" id="PTHR13504">
    <property type="entry name" value="FIDO DOMAIN-CONTAINING PROTEIN DDB_G0283145"/>
    <property type="match status" value="1"/>
</dbReference>
<organism evidence="5 6">
    <name type="scientific">Microbacterium thalassium</name>
    <dbReference type="NCBI Taxonomy" id="362649"/>
    <lineage>
        <taxon>Bacteria</taxon>
        <taxon>Bacillati</taxon>
        <taxon>Actinomycetota</taxon>
        <taxon>Actinomycetes</taxon>
        <taxon>Micrococcales</taxon>
        <taxon>Microbacteriaceae</taxon>
        <taxon>Microbacterium</taxon>
    </lineage>
</organism>
<dbReference type="InterPro" id="IPR025758">
    <property type="entry name" value="Fic/DOC_N"/>
</dbReference>
<gene>
    <name evidence="5" type="ORF">HD594_000489</name>
</gene>
<name>A0A7X0FND8_9MICO</name>
<dbReference type="PROSITE" id="PS51459">
    <property type="entry name" value="FIDO"/>
    <property type="match status" value="1"/>
</dbReference>
<dbReference type="AlphaFoldDB" id="A0A7X0FND8"/>